<comment type="similarity">
    <text evidence="1">Belongs to the peptidase U62 family.</text>
</comment>
<dbReference type="Pfam" id="PF19289">
    <property type="entry name" value="PmbA_TldD_3rd"/>
    <property type="match status" value="1"/>
</dbReference>
<protein>
    <submittedName>
        <fullName evidence="3">TldD protein</fullName>
    </submittedName>
</protein>
<feature type="domain" description="Metalloprotease TldD/E C-terminal" evidence="2">
    <location>
        <begin position="3"/>
        <end position="103"/>
    </location>
</feature>
<dbReference type="GO" id="GO:0006508">
    <property type="term" value="P:proteolysis"/>
    <property type="evidence" value="ECO:0007669"/>
    <property type="project" value="InterPro"/>
</dbReference>
<dbReference type="GO" id="GO:0008237">
    <property type="term" value="F:metallopeptidase activity"/>
    <property type="evidence" value="ECO:0007669"/>
    <property type="project" value="InterPro"/>
</dbReference>
<evidence type="ECO:0000256" key="1">
    <source>
        <dbReference type="ARBA" id="ARBA00005836"/>
    </source>
</evidence>
<dbReference type="Proteomes" id="UP000251721">
    <property type="component" value="Unassembled WGS sequence"/>
</dbReference>
<dbReference type="InterPro" id="IPR036059">
    <property type="entry name" value="TldD/PmbA_sf"/>
</dbReference>
<name>A0A2X3FCE2_KLEPN</name>
<dbReference type="PANTHER" id="PTHR30624:SF4">
    <property type="entry name" value="METALLOPROTEASE TLDD"/>
    <property type="match status" value="1"/>
</dbReference>
<organism evidence="3 4">
    <name type="scientific">Klebsiella pneumoniae</name>
    <dbReference type="NCBI Taxonomy" id="573"/>
    <lineage>
        <taxon>Bacteria</taxon>
        <taxon>Pseudomonadati</taxon>
        <taxon>Pseudomonadota</taxon>
        <taxon>Gammaproteobacteria</taxon>
        <taxon>Enterobacterales</taxon>
        <taxon>Enterobacteriaceae</taxon>
        <taxon>Klebsiella/Raoultella group</taxon>
        <taxon>Klebsiella</taxon>
        <taxon>Klebsiella pneumoniae complex</taxon>
    </lineage>
</organism>
<dbReference type="SUPFAM" id="SSF111283">
    <property type="entry name" value="Putative modulator of DNA gyrase, PmbA/TldD"/>
    <property type="match status" value="1"/>
</dbReference>
<dbReference type="PANTHER" id="PTHR30624">
    <property type="entry name" value="UNCHARACTERIZED PROTEIN TLDD AND PMBA"/>
    <property type="match status" value="1"/>
</dbReference>
<dbReference type="InterPro" id="IPR045569">
    <property type="entry name" value="Metalloprtase-TldD/E_C"/>
</dbReference>
<sequence>MLPVVLGAGWPGVLLHEAVGHGLEGDFNRRGTSVFSGHMGELVASELCTVVDDGTIADRRGSVAIDDEGTPGQYNVLIENGILKGYMQDNSTRACMGVAPTGTWPT</sequence>
<evidence type="ECO:0000259" key="2">
    <source>
        <dbReference type="Pfam" id="PF19289"/>
    </source>
</evidence>
<proteinExistence type="inferred from homology"/>
<evidence type="ECO:0000313" key="4">
    <source>
        <dbReference type="Proteomes" id="UP000251721"/>
    </source>
</evidence>
<dbReference type="EMBL" id="UAWQ01000018">
    <property type="protein sequence ID" value="SQC44834.1"/>
    <property type="molecule type" value="Genomic_DNA"/>
</dbReference>
<dbReference type="AlphaFoldDB" id="A0A2X3FCE2"/>
<gene>
    <name evidence="3" type="primary">tldD_2</name>
    <name evidence="3" type="ORF">NCTC13465_03371</name>
</gene>
<dbReference type="GO" id="GO:0005829">
    <property type="term" value="C:cytosol"/>
    <property type="evidence" value="ECO:0007669"/>
    <property type="project" value="TreeGrafter"/>
</dbReference>
<dbReference type="InterPro" id="IPR051463">
    <property type="entry name" value="Peptidase_U62_metallo"/>
</dbReference>
<reference evidence="3 4" key="1">
    <citation type="submission" date="2018-06" db="EMBL/GenBank/DDBJ databases">
        <authorList>
            <consortium name="Pathogen Informatics"/>
            <person name="Doyle S."/>
        </authorList>
    </citation>
    <scope>NUCLEOTIDE SEQUENCE [LARGE SCALE GENOMIC DNA]</scope>
    <source>
        <strain evidence="3 4">NCTC13465</strain>
    </source>
</reference>
<accession>A0A2X3FCE2</accession>
<evidence type="ECO:0000313" key="3">
    <source>
        <dbReference type="EMBL" id="SQC44834.1"/>
    </source>
</evidence>